<reference evidence="1" key="1">
    <citation type="submission" date="2014-12" db="EMBL/GenBank/DDBJ databases">
        <title>Insight into the proteome of Arion vulgaris.</title>
        <authorList>
            <person name="Aradska J."/>
            <person name="Bulat T."/>
            <person name="Smidak R."/>
            <person name="Sarate P."/>
            <person name="Gangsoo J."/>
            <person name="Sialana F."/>
            <person name="Bilban M."/>
            <person name="Lubec G."/>
        </authorList>
    </citation>
    <scope>NUCLEOTIDE SEQUENCE</scope>
    <source>
        <tissue evidence="1">Skin</tissue>
    </source>
</reference>
<feature type="non-terminal residue" evidence="1">
    <location>
        <position position="1"/>
    </location>
</feature>
<proteinExistence type="predicted"/>
<name>A0A0B6YW53_9EUPU</name>
<gene>
    <name evidence="1" type="primary">ORF39721</name>
</gene>
<organism evidence="1">
    <name type="scientific">Arion vulgaris</name>
    <dbReference type="NCBI Taxonomy" id="1028688"/>
    <lineage>
        <taxon>Eukaryota</taxon>
        <taxon>Metazoa</taxon>
        <taxon>Spiralia</taxon>
        <taxon>Lophotrochozoa</taxon>
        <taxon>Mollusca</taxon>
        <taxon>Gastropoda</taxon>
        <taxon>Heterobranchia</taxon>
        <taxon>Euthyneura</taxon>
        <taxon>Panpulmonata</taxon>
        <taxon>Eupulmonata</taxon>
        <taxon>Stylommatophora</taxon>
        <taxon>Helicina</taxon>
        <taxon>Arionoidea</taxon>
        <taxon>Arionidae</taxon>
        <taxon>Arion</taxon>
    </lineage>
</organism>
<accession>A0A0B6YW53</accession>
<sequence length="102" mass="11265">RPAKLLVNVGNIREVHCGLPRSLQNGIAFREDGKHCGGCMNYNSEESPNHFTISPVNCSIESSEQKGYRNVPIQYSCLATFEFYNNTFSVVTKTTTFATGIG</sequence>
<feature type="non-terminal residue" evidence="1">
    <location>
        <position position="102"/>
    </location>
</feature>
<evidence type="ECO:0000313" key="1">
    <source>
        <dbReference type="EMBL" id="CEK60549.1"/>
    </source>
</evidence>
<dbReference type="AlphaFoldDB" id="A0A0B6YW53"/>
<dbReference type="EMBL" id="HACG01013684">
    <property type="protein sequence ID" value="CEK60549.1"/>
    <property type="molecule type" value="Transcribed_RNA"/>
</dbReference>
<protein>
    <submittedName>
        <fullName evidence="1">Uncharacterized protein</fullName>
    </submittedName>
</protein>